<evidence type="ECO:0000256" key="1">
    <source>
        <dbReference type="SAM" id="MobiDB-lite"/>
    </source>
</evidence>
<dbReference type="OrthoDB" id="3129525at2759"/>
<dbReference type="Proteomes" id="UP000284842">
    <property type="component" value="Unassembled WGS sequence"/>
</dbReference>
<comment type="caution">
    <text evidence="2">The sequence shown here is derived from an EMBL/GenBank/DDBJ whole genome shotgun (WGS) entry which is preliminary data.</text>
</comment>
<gene>
    <name evidence="2" type="ORF">CVT24_001456</name>
</gene>
<feature type="compositionally biased region" description="Acidic residues" evidence="1">
    <location>
        <begin position="217"/>
        <end position="241"/>
    </location>
</feature>
<sequence length="261" mass="29097">MVHTDGHIPLTAAQVHRALVATTNPIYSSLHPGDIFCIRLTNGQTGYVIRLFSVDSLHWAMTRLYEIIARTAIAVVTPNAVNIGTLPLPPHGHIPDRLFQGLGLPRPALIDLFNPYQHSVLRSTFQTEEDAYNAWIFYQDLAREAVQWIRRAHERTMSILADSDDDESMPPSPTQQESRPSLIPAIASVPIDNDEGRSPRSDVAELDSEDRVRFAELDEIIVDSDEDADAECDSDMEDDDGELSAYAQVALSVWSDDSEEM</sequence>
<reference evidence="2 3" key="1">
    <citation type="journal article" date="2018" name="Evol. Lett.">
        <title>Horizontal gene cluster transfer increased hallucinogenic mushroom diversity.</title>
        <authorList>
            <person name="Reynolds H.T."/>
            <person name="Vijayakumar V."/>
            <person name="Gluck-Thaler E."/>
            <person name="Korotkin H.B."/>
            <person name="Matheny P.B."/>
            <person name="Slot J.C."/>
        </authorList>
    </citation>
    <scope>NUCLEOTIDE SEQUENCE [LARGE SCALE GENOMIC DNA]</scope>
    <source>
        <strain evidence="2 3">2629</strain>
    </source>
</reference>
<dbReference type="AlphaFoldDB" id="A0A409WIZ1"/>
<protein>
    <submittedName>
        <fullName evidence="2">Uncharacterized protein</fullName>
    </submittedName>
</protein>
<proteinExistence type="predicted"/>
<feature type="compositionally biased region" description="Basic and acidic residues" evidence="1">
    <location>
        <begin position="194"/>
        <end position="216"/>
    </location>
</feature>
<accession>A0A409WIZ1</accession>
<evidence type="ECO:0000313" key="3">
    <source>
        <dbReference type="Proteomes" id="UP000284842"/>
    </source>
</evidence>
<feature type="region of interest" description="Disordered" evidence="1">
    <location>
        <begin position="159"/>
        <end position="241"/>
    </location>
</feature>
<organism evidence="2 3">
    <name type="scientific">Panaeolus cyanescens</name>
    <dbReference type="NCBI Taxonomy" id="181874"/>
    <lineage>
        <taxon>Eukaryota</taxon>
        <taxon>Fungi</taxon>
        <taxon>Dikarya</taxon>
        <taxon>Basidiomycota</taxon>
        <taxon>Agaricomycotina</taxon>
        <taxon>Agaricomycetes</taxon>
        <taxon>Agaricomycetidae</taxon>
        <taxon>Agaricales</taxon>
        <taxon>Agaricineae</taxon>
        <taxon>Galeropsidaceae</taxon>
        <taxon>Panaeolus</taxon>
    </lineage>
</organism>
<dbReference type="InParanoid" id="A0A409WIZ1"/>
<name>A0A409WIZ1_9AGAR</name>
<dbReference type="EMBL" id="NHTK01005461">
    <property type="protein sequence ID" value="PPQ78483.1"/>
    <property type="molecule type" value="Genomic_DNA"/>
</dbReference>
<evidence type="ECO:0000313" key="2">
    <source>
        <dbReference type="EMBL" id="PPQ78483.1"/>
    </source>
</evidence>
<keyword evidence="3" id="KW-1185">Reference proteome</keyword>